<name>J3MIU0_ORYBR</name>
<protein>
    <submittedName>
        <fullName evidence="1">Uncharacterized protein</fullName>
    </submittedName>
</protein>
<dbReference type="Proteomes" id="UP000006038">
    <property type="component" value="Chromosome 7"/>
</dbReference>
<proteinExistence type="predicted"/>
<reference evidence="1" key="2">
    <citation type="submission" date="2013-04" db="UniProtKB">
        <authorList>
            <consortium name="EnsemblPlants"/>
        </authorList>
    </citation>
    <scope>IDENTIFICATION</scope>
</reference>
<dbReference type="HOGENOM" id="CLU_165060_0_0_1"/>
<evidence type="ECO:0000313" key="1">
    <source>
        <dbReference type="EnsemblPlants" id="OB07G13220.1"/>
    </source>
</evidence>
<organism evidence="1">
    <name type="scientific">Oryza brachyantha</name>
    <name type="common">malo sina</name>
    <dbReference type="NCBI Taxonomy" id="4533"/>
    <lineage>
        <taxon>Eukaryota</taxon>
        <taxon>Viridiplantae</taxon>
        <taxon>Streptophyta</taxon>
        <taxon>Embryophyta</taxon>
        <taxon>Tracheophyta</taxon>
        <taxon>Spermatophyta</taxon>
        <taxon>Magnoliopsida</taxon>
        <taxon>Liliopsida</taxon>
        <taxon>Poales</taxon>
        <taxon>Poaceae</taxon>
        <taxon>BOP clade</taxon>
        <taxon>Oryzoideae</taxon>
        <taxon>Oryzeae</taxon>
        <taxon>Oryzinae</taxon>
        <taxon>Oryza</taxon>
    </lineage>
</organism>
<sequence length="80" mass="8597">MAAGCFVFRNLASHLSSKSTGRSLFLRATTKASRNFNTFPSTHTNRKIKPYGCVGGNINTTVLLSTAAKDRLATMANTNS</sequence>
<accession>J3MIU0</accession>
<evidence type="ECO:0000313" key="2">
    <source>
        <dbReference type="Proteomes" id="UP000006038"/>
    </source>
</evidence>
<keyword evidence="2" id="KW-1185">Reference proteome</keyword>
<dbReference type="Gramene" id="OB07G13220.1">
    <property type="protein sequence ID" value="OB07G13220.1"/>
    <property type="gene ID" value="OB07G13220"/>
</dbReference>
<dbReference type="OMA" id="INCPTTR"/>
<dbReference type="AlphaFoldDB" id="J3MIU0"/>
<reference evidence="1" key="1">
    <citation type="journal article" date="2013" name="Nat. Commun.">
        <title>Whole-genome sequencing of Oryza brachyantha reveals mechanisms underlying Oryza genome evolution.</title>
        <authorList>
            <person name="Chen J."/>
            <person name="Huang Q."/>
            <person name="Gao D."/>
            <person name="Wang J."/>
            <person name="Lang Y."/>
            <person name="Liu T."/>
            <person name="Li B."/>
            <person name="Bai Z."/>
            <person name="Luis Goicoechea J."/>
            <person name="Liang C."/>
            <person name="Chen C."/>
            <person name="Zhang W."/>
            <person name="Sun S."/>
            <person name="Liao Y."/>
            <person name="Zhang X."/>
            <person name="Yang L."/>
            <person name="Song C."/>
            <person name="Wang M."/>
            <person name="Shi J."/>
            <person name="Liu G."/>
            <person name="Liu J."/>
            <person name="Zhou H."/>
            <person name="Zhou W."/>
            <person name="Yu Q."/>
            <person name="An N."/>
            <person name="Chen Y."/>
            <person name="Cai Q."/>
            <person name="Wang B."/>
            <person name="Liu B."/>
            <person name="Min J."/>
            <person name="Huang Y."/>
            <person name="Wu H."/>
            <person name="Li Z."/>
            <person name="Zhang Y."/>
            <person name="Yin Y."/>
            <person name="Song W."/>
            <person name="Jiang J."/>
            <person name="Jackson S.A."/>
            <person name="Wing R.A."/>
            <person name="Wang J."/>
            <person name="Chen M."/>
        </authorList>
    </citation>
    <scope>NUCLEOTIDE SEQUENCE [LARGE SCALE GENOMIC DNA]</scope>
    <source>
        <strain evidence="1">cv. IRGC 101232</strain>
    </source>
</reference>
<dbReference type="EnsemblPlants" id="OB07G13220.1">
    <property type="protein sequence ID" value="OB07G13220.1"/>
    <property type="gene ID" value="OB07G13220"/>
</dbReference>